<dbReference type="RefSeq" id="WP_269423759.1">
    <property type="nucleotide sequence ID" value="NZ_JAPWGY010000004.1"/>
</dbReference>
<proteinExistence type="predicted"/>
<dbReference type="Proteomes" id="UP001069802">
    <property type="component" value="Unassembled WGS sequence"/>
</dbReference>
<keyword evidence="1" id="KW-0472">Membrane</keyword>
<keyword evidence="1" id="KW-0812">Transmembrane</keyword>
<accession>A0ABT4LKG8</accession>
<feature type="transmembrane region" description="Helical" evidence="1">
    <location>
        <begin position="105"/>
        <end position="125"/>
    </location>
</feature>
<feature type="transmembrane region" description="Helical" evidence="1">
    <location>
        <begin position="69"/>
        <end position="93"/>
    </location>
</feature>
<name>A0ABT4LKG8_9PROT</name>
<feature type="transmembrane region" description="Helical" evidence="1">
    <location>
        <begin position="131"/>
        <end position="150"/>
    </location>
</feature>
<comment type="caution">
    <text evidence="2">The sequence shown here is derived from an EMBL/GenBank/DDBJ whole genome shotgun (WGS) entry which is preliminary data.</text>
</comment>
<evidence type="ECO:0000313" key="3">
    <source>
        <dbReference type="Proteomes" id="UP001069802"/>
    </source>
</evidence>
<evidence type="ECO:0000256" key="1">
    <source>
        <dbReference type="SAM" id="Phobius"/>
    </source>
</evidence>
<feature type="transmembrane region" description="Helical" evidence="1">
    <location>
        <begin position="36"/>
        <end position="57"/>
    </location>
</feature>
<sequence length="191" mass="21758">MIPSLTEMKHHLGATFGFLRLDLSGLEHIDTSSRSFWNSFFAAWLCLPGYIYLSTLYPTDNDVLYDSFAVLLIEALIYMISWLAYPVAIHAILVLHNKVENFRQLVIAINWLQLWVILVQVFLHTLLKSGLFPEIMVSLTGLLTLFYLLWVKANVIKQVIPCSWFIAVGLVFLDIVLSLSLSNLENVLLEG</sequence>
<protein>
    <recommendedName>
        <fullName evidence="4">Yip1 domain-containing protein</fullName>
    </recommendedName>
</protein>
<reference evidence="2" key="1">
    <citation type="submission" date="2022-12" db="EMBL/GenBank/DDBJ databases">
        <title>Bacterial isolates from different developmental stages of Nematostella vectensis.</title>
        <authorList>
            <person name="Fraune S."/>
        </authorList>
    </citation>
    <scope>NUCLEOTIDE SEQUENCE</scope>
    <source>
        <strain evidence="2">G21630-S1</strain>
    </source>
</reference>
<keyword evidence="3" id="KW-1185">Reference proteome</keyword>
<feature type="transmembrane region" description="Helical" evidence="1">
    <location>
        <begin position="162"/>
        <end position="181"/>
    </location>
</feature>
<keyword evidence="1" id="KW-1133">Transmembrane helix</keyword>
<organism evidence="2 3">
    <name type="scientific">Kiloniella laminariae</name>
    <dbReference type="NCBI Taxonomy" id="454162"/>
    <lineage>
        <taxon>Bacteria</taxon>
        <taxon>Pseudomonadati</taxon>
        <taxon>Pseudomonadota</taxon>
        <taxon>Alphaproteobacteria</taxon>
        <taxon>Rhodospirillales</taxon>
        <taxon>Kiloniellaceae</taxon>
        <taxon>Kiloniella</taxon>
    </lineage>
</organism>
<evidence type="ECO:0000313" key="2">
    <source>
        <dbReference type="EMBL" id="MCZ4281593.1"/>
    </source>
</evidence>
<dbReference type="EMBL" id="JAPWGY010000004">
    <property type="protein sequence ID" value="MCZ4281593.1"/>
    <property type="molecule type" value="Genomic_DNA"/>
</dbReference>
<gene>
    <name evidence="2" type="ORF">O4H49_12450</name>
</gene>
<evidence type="ECO:0008006" key="4">
    <source>
        <dbReference type="Google" id="ProtNLM"/>
    </source>
</evidence>